<dbReference type="GO" id="GO:0016020">
    <property type="term" value="C:membrane"/>
    <property type="evidence" value="ECO:0007669"/>
    <property type="project" value="TreeGrafter"/>
</dbReference>
<dbReference type="PRINTS" id="PR00080">
    <property type="entry name" value="SDRFAMILY"/>
</dbReference>
<evidence type="ECO:0000313" key="5">
    <source>
        <dbReference type="EMBL" id="NYI99426.1"/>
    </source>
</evidence>
<evidence type="ECO:0000259" key="4">
    <source>
        <dbReference type="SMART" id="SM00822"/>
    </source>
</evidence>
<proteinExistence type="inferred from homology"/>
<evidence type="ECO:0000256" key="1">
    <source>
        <dbReference type="ARBA" id="ARBA00006484"/>
    </source>
</evidence>
<dbReference type="InterPro" id="IPR020904">
    <property type="entry name" value="Sc_DH/Rdtase_CS"/>
</dbReference>
<dbReference type="Proteomes" id="UP000530424">
    <property type="component" value="Unassembled WGS sequence"/>
</dbReference>
<keyword evidence="6" id="KW-1185">Reference proteome</keyword>
<dbReference type="AlphaFoldDB" id="A0A853BX69"/>
<dbReference type="GO" id="GO:0016491">
    <property type="term" value="F:oxidoreductase activity"/>
    <property type="evidence" value="ECO:0007669"/>
    <property type="project" value="UniProtKB-KW"/>
</dbReference>
<dbReference type="EMBL" id="JACCFP010000001">
    <property type="protein sequence ID" value="NYI99426.1"/>
    <property type="molecule type" value="Genomic_DNA"/>
</dbReference>
<feature type="domain" description="Ketoreductase" evidence="4">
    <location>
        <begin position="8"/>
        <end position="187"/>
    </location>
</feature>
<comment type="similarity">
    <text evidence="1 3">Belongs to the short-chain dehydrogenases/reductases (SDR) family.</text>
</comment>
<accession>A0A853BX69</accession>
<dbReference type="PANTHER" id="PTHR44196">
    <property type="entry name" value="DEHYDROGENASE/REDUCTASE SDR FAMILY MEMBER 7B"/>
    <property type="match status" value="1"/>
</dbReference>
<evidence type="ECO:0000313" key="6">
    <source>
        <dbReference type="Proteomes" id="UP000530424"/>
    </source>
</evidence>
<gene>
    <name evidence="5" type="ORF">HNR19_000125</name>
</gene>
<organism evidence="5 6">
    <name type="scientific">Nocardioides thalensis</name>
    <dbReference type="NCBI Taxonomy" id="1914755"/>
    <lineage>
        <taxon>Bacteria</taxon>
        <taxon>Bacillati</taxon>
        <taxon>Actinomycetota</taxon>
        <taxon>Actinomycetes</taxon>
        <taxon>Propionibacteriales</taxon>
        <taxon>Nocardioidaceae</taxon>
        <taxon>Nocardioides</taxon>
    </lineage>
</organism>
<comment type="caution">
    <text evidence="5">The sequence shown here is derived from an EMBL/GenBank/DDBJ whole genome shotgun (WGS) entry which is preliminary data.</text>
</comment>
<dbReference type="Gene3D" id="3.40.50.720">
    <property type="entry name" value="NAD(P)-binding Rossmann-like Domain"/>
    <property type="match status" value="1"/>
</dbReference>
<reference evidence="5 6" key="1">
    <citation type="submission" date="2020-07" db="EMBL/GenBank/DDBJ databases">
        <title>Sequencing the genomes of 1000 actinobacteria strains.</title>
        <authorList>
            <person name="Klenk H.-P."/>
        </authorList>
    </citation>
    <scope>NUCLEOTIDE SEQUENCE [LARGE SCALE GENOMIC DNA]</scope>
    <source>
        <strain evidence="5 6">DSM 103833</strain>
    </source>
</reference>
<sequence length="333" mass="35560">MSTPHARGVVVVTGGTSGVGRAAARAFADEGHPVVVLARGQDALDATEAELKDRQPECRAMRVDVTDRVAVDAAADRIEHEVGPIEVWVNSAMVTVMGDFEDVDPDDFDRVVAVVFGGTANGTRAALRCMRPRGRGRVVQVGSALAYRGIPLQSAYCAGKHAVQGLSDSLRSELLHQGSAITVSEVNLPAVNTPQFDMCRNLLDAAPQPVPPIFQPEVAADAILYAARTGERAVQVSFVTTRTVLADRIFPGALDRVLKETGYDGQQVERPVRDGDNLWEPLPGDHGCHGSFDDRARSLSAQELLRHTPLGAGARVAGVVGRRVGARILQRLV</sequence>
<dbReference type="PROSITE" id="PS00061">
    <property type="entry name" value="ADH_SHORT"/>
    <property type="match status" value="1"/>
</dbReference>
<dbReference type="NCBIfam" id="NF005495">
    <property type="entry name" value="PRK07109.1"/>
    <property type="match status" value="1"/>
</dbReference>
<dbReference type="SUPFAM" id="SSF51735">
    <property type="entry name" value="NAD(P)-binding Rossmann-fold domains"/>
    <property type="match status" value="1"/>
</dbReference>
<dbReference type="SMART" id="SM00822">
    <property type="entry name" value="PKS_KR"/>
    <property type="match status" value="1"/>
</dbReference>
<protein>
    <submittedName>
        <fullName evidence="5">NAD(P)-dependent dehydrogenase (Short-subunit alcohol dehydrogenase family)</fullName>
    </submittedName>
</protein>
<dbReference type="Pfam" id="PF00106">
    <property type="entry name" value="adh_short"/>
    <property type="match status" value="1"/>
</dbReference>
<name>A0A853BX69_9ACTN</name>
<dbReference type="InterPro" id="IPR002347">
    <property type="entry name" value="SDR_fam"/>
</dbReference>
<evidence type="ECO:0000256" key="3">
    <source>
        <dbReference type="RuleBase" id="RU000363"/>
    </source>
</evidence>
<keyword evidence="2" id="KW-0560">Oxidoreductase</keyword>
<dbReference type="RefSeq" id="WP_179666080.1">
    <property type="nucleotide sequence ID" value="NZ_JACCFP010000001.1"/>
</dbReference>
<dbReference type="PANTHER" id="PTHR44196:SF1">
    <property type="entry name" value="DEHYDROGENASE_REDUCTASE SDR FAMILY MEMBER 7B"/>
    <property type="match status" value="1"/>
</dbReference>
<evidence type="ECO:0000256" key="2">
    <source>
        <dbReference type="ARBA" id="ARBA00023002"/>
    </source>
</evidence>
<dbReference type="InterPro" id="IPR036291">
    <property type="entry name" value="NAD(P)-bd_dom_sf"/>
</dbReference>
<dbReference type="InterPro" id="IPR057326">
    <property type="entry name" value="KR_dom"/>
</dbReference>
<dbReference type="PRINTS" id="PR00081">
    <property type="entry name" value="GDHRDH"/>
</dbReference>